<dbReference type="EMBL" id="PFGC01000031">
    <property type="protein sequence ID" value="PIW37006.1"/>
    <property type="molecule type" value="Genomic_DNA"/>
</dbReference>
<name>A0A2M7H448_9BACT</name>
<gene>
    <name evidence="1" type="ORF">COW24_02485</name>
</gene>
<organism evidence="1 2">
    <name type="scientific">Candidatus Kerfeldbacteria bacterium CG15_BIG_FIL_POST_REV_8_21_14_020_45_12</name>
    <dbReference type="NCBI Taxonomy" id="2014247"/>
    <lineage>
        <taxon>Bacteria</taxon>
        <taxon>Candidatus Kerfeldiibacteriota</taxon>
    </lineage>
</organism>
<evidence type="ECO:0000313" key="1">
    <source>
        <dbReference type="EMBL" id="PIW37006.1"/>
    </source>
</evidence>
<dbReference type="AlphaFoldDB" id="A0A2M7H448"/>
<sequence>MRPTRRLSPDQLPRRHRAAELVHHTEPAARRFDVDQDITAEDWQRMLGELQKCRKGERWGAFAWRAIDLTILFPDRKGELGLDDVAWEAMLSELRRHREQPDWASFAWQASRLAILFPDWKDELGLEEADWDGMLGQLRRHREHAVWASFAEQASDLAILSADEVRISKERGFELVNHPRVESTQPLPPRQAV</sequence>
<accession>A0A2M7H448</accession>
<comment type="caution">
    <text evidence="1">The sequence shown here is derived from an EMBL/GenBank/DDBJ whole genome shotgun (WGS) entry which is preliminary data.</text>
</comment>
<protein>
    <submittedName>
        <fullName evidence="1">Uncharacterized protein</fullName>
    </submittedName>
</protein>
<reference evidence="1 2" key="1">
    <citation type="submission" date="2017-09" db="EMBL/GenBank/DDBJ databases">
        <title>Depth-based differentiation of microbial function through sediment-hosted aquifers and enrichment of novel symbionts in the deep terrestrial subsurface.</title>
        <authorList>
            <person name="Probst A.J."/>
            <person name="Ladd B."/>
            <person name="Jarett J.K."/>
            <person name="Geller-Mcgrath D.E."/>
            <person name="Sieber C.M."/>
            <person name="Emerson J.B."/>
            <person name="Anantharaman K."/>
            <person name="Thomas B.C."/>
            <person name="Malmstrom R."/>
            <person name="Stieglmeier M."/>
            <person name="Klingl A."/>
            <person name="Woyke T."/>
            <person name="Ryan C.M."/>
            <person name="Banfield J.F."/>
        </authorList>
    </citation>
    <scope>NUCLEOTIDE SEQUENCE [LARGE SCALE GENOMIC DNA]</scope>
    <source>
        <strain evidence="1">CG15_BIG_FIL_POST_REV_8_21_14_020_45_12</strain>
    </source>
</reference>
<proteinExistence type="predicted"/>
<evidence type="ECO:0000313" key="2">
    <source>
        <dbReference type="Proteomes" id="UP000230292"/>
    </source>
</evidence>
<dbReference type="Proteomes" id="UP000230292">
    <property type="component" value="Unassembled WGS sequence"/>
</dbReference>